<proteinExistence type="predicted"/>
<comment type="caution">
    <text evidence="2">The sequence shown here is derived from an EMBL/GenBank/DDBJ whole genome shotgun (WGS) entry which is preliminary data.</text>
</comment>
<feature type="compositionally biased region" description="Acidic residues" evidence="1">
    <location>
        <begin position="92"/>
        <end position="101"/>
    </location>
</feature>
<dbReference type="OrthoDB" id="10594728at2759"/>
<name>A0A5N6KCR4_MONLA</name>
<keyword evidence="3" id="KW-1185">Reference proteome</keyword>
<feature type="compositionally biased region" description="Acidic residues" evidence="1">
    <location>
        <begin position="140"/>
        <end position="150"/>
    </location>
</feature>
<gene>
    <name evidence="2" type="ORF">EYC80_000727</name>
</gene>
<evidence type="ECO:0000313" key="2">
    <source>
        <dbReference type="EMBL" id="KAB8300569.1"/>
    </source>
</evidence>
<dbReference type="Proteomes" id="UP000326757">
    <property type="component" value="Unassembled WGS sequence"/>
</dbReference>
<protein>
    <submittedName>
        <fullName evidence="2">Uncharacterized protein</fullName>
    </submittedName>
</protein>
<dbReference type="AlphaFoldDB" id="A0A5N6KCR4"/>
<feature type="region of interest" description="Disordered" evidence="1">
    <location>
        <begin position="83"/>
        <end position="185"/>
    </location>
</feature>
<evidence type="ECO:0000313" key="3">
    <source>
        <dbReference type="Proteomes" id="UP000326757"/>
    </source>
</evidence>
<sequence>MSLLGPKQEHIPRIIQTSRKKQPGHAAASIADDSEILVTRQTTLIPLLLYPAIKSFSPIKFESTFRPTPEAFKINGREFDDSASLGSLMESDSSEDSYEDIPDVKLWRAPRAPSNHEETRFRAVSQFDDVASLDSPTESDSSEDSYEDIPDVVLWKSPPPKSDKPKSSQRRRYVTSQRIPSRSQV</sequence>
<feature type="compositionally biased region" description="Polar residues" evidence="1">
    <location>
        <begin position="174"/>
        <end position="185"/>
    </location>
</feature>
<accession>A0A5N6KCR4</accession>
<evidence type="ECO:0000256" key="1">
    <source>
        <dbReference type="SAM" id="MobiDB-lite"/>
    </source>
</evidence>
<organism evidence="2 3">
    <name type="scientific">Monilinia laxa</name>
    <name type="common">Brown rot fungus</name>
    <name type="synonym">Sclerotinia laxa</name>
    <dbReference type="NCBI Taxonomy" id="61186"/>
    <lineage>
        <taxon>Eukaryota</taxon>
        <taxon>Fungi</taxon>
        <taxon>Dikarya</taxon>
        <taxon>Ascomycota</taxon>
        <taxon>Pezizomycotina</taxon>
        <taxon>Leotiomycetes</taxon>
        <taxon>Helotiales</taxon>
        <taxon>Sclerotiniaceae</taxon>
        <taxon>Monilinia</taxon>
    </lineage>
</organism>
<reference evidence="2 3" key="1">
    <citation type="submission" date="2019-06" db="EMBL/GenBank/DDBJ databases">
        <title>Genome Sequence of the Brown Rot Fungal Pathogen Monilinia laxa.</title>
        <authorList>
            <person name="De Miccolis Angelini R.M."/>
            <person name="Landi L."/>
            <person name="Abate D."/>
            <person name="Pollastro S."/>
            <person name="Romanazzi G."/>
            <person name="Faretra F."/>
        </authorList>
    </citation>
    <scope>NUCLEOTIDE SEQUENCE [LARGE SCALE GENOMIC DNA]</scope>
    <source>
        <strain evidence="2 3">Mlax316</strain>
    </source>
</reference>
<dbReference type="EMBL" id="VIGI01000005">
    <property type="protein sequence ID" value="KAB8300569.1"/>
    <property type="molecule type" value="Genomic_DNA"/>
</dbReference>